<proteinExistence type="predicted"/>
<reference evidence="1" key="1">
    <citation type="submission" date="2014-11" db="EMBL/GenBank/DDBJ databases">
        <authorList>
            <person name="Amaro Gonzalez C."/>
        </authorList>
    </citation>
    <scope>NUCLEOTIDE SEQUENCE</scope>
</reference>
<accession>A0A0E9SKV1</accession>
<dbReference type="AlphaFoldDB" id="A0A0E9SKV1"/>
<protein>
    <submittedName>
        <fullName evidence="1">Uncharacterized protein</fullName>
    </submittedName>
</protein>
<organism evidence="1">
    <name type="scientific">Anguilla anguilla</name>
    <name type="common">European freshwater eel</name>
    <name type="synonym">Muraena anguilla</name>
    <dbReference type="NCBI Taxonomy" id="7936"/>
    <lineage>
        <taxon>Eukaryota</taxon>
        <taxon>Metazoa</taxon>
        <taxon>Chordata</taxon>
        <taxon>Craniata</taxon>
        <taxon>Vertebrata</taxon>
        <taxon>Euteleostomi</taxon>
        <taxon>Actinopterygii</taxon>
        <taxon>Neopterygii</taxon>
        <taxon>Teleostei</taxon>
        <taxon>Anguilliformes</taxon>
        <taxon>Anguillidae</taxon>
        <taxon>Anguilla</taxon>
    </lineage>
</organism>
<evidence type="ECO:0000313" key="1">
    <source>
        <dbReference type="EMBL" id="JAH41148.1"/>
    </source>
</evidence>
<name>A0A0E9SKV1_ANGAN</name>
<sequence>MHDMLKTYTVRKAKDYTDGT</sequence>
<reference evidence="1" key="2">
    <citation type="journal article" date="2015" name="Fish Shellfish Immunol.">
        <title>Early steps in the European eel (Anguilla anguilla)-Vibrio vulnificus interaction in the gills: Role of the RtxA13 toxin.</title>
        <authorList>
            <person name="Callol A."/>
            <person name="Pajuelo D."/>
            <person name="Ebbesson L."/>
            <person name="Teles M."/>
            <person name="MacKenzie S."/>
            <person name="Amaro C."/>
        </authorList>
    </citation>
    <scope>NUCLEOTIDE SEQUENCE</scope>
</reference>
<dbReference type="EMBL" id="GBXM01067429">
    <property type="protein sequence ID" value="JAH41148.1"/>
    <property type="molecule type" value="Transcribed_RNA"/>
</dbReference>